<accession>A0A1M5XIN7</accession>
<evidence type="ECO:0000313" key="1">
    <source>
        <dbReference type="EMBL" id="SHH99418.1"/>
    </source>
</evidence>
<dbReference type="OrthoDB" id="1778552at2"/>
<sequence length="345" mass="38453">MLEMEHRLVRQTINIAVSKAMEDMKSNTRRSIRNLIDLGLLFSNGENQEWFFNTAKKIAANPGNPYNALVARMVSNVNNDAIKKVGLNLGYSSLIYGAGKLRKKRDSFGLPLPWLLIFDISDPGPDYFHQMGQLIKEGRELGIYTYIACPQNKGDIPAVCDIAKSFEECLFILKVSAALISEKTAEALGKIHNAVVSVQSDGPDFDRGDIGEAHRLLRKNRCLYGYHVRYNEDTAKLVTAPEYIGAAIGTGSLFGVYIAEEGVPEACRDAVYDFACHTRGERGRPLLTFEWQRDIQNINQKIFSDGGSLPANLTQWLYGAYIRAKDVLTKPLLEILRGMRPCGAD</sequence>
<name>A0A1M5XIN7_9FIRM</name>
<dbReference type="EMBL" id="FQXV01000005">
    <property type="protein sequence ID" value="SHH99418.1"/>
    <property type="molecule type" value="Genomic_DNA"/>
</dbReference>
<protein>
    <submittedName>
        <fullName evidence="1">Uncharacterized protein</fullName>
    </submittedName>
</protein>
<reference evidence="1 2" key="1">
    <citation type="submission" date="2016-11" db="EMBL/GenBank/DDBJ databases">
        <authorList>
            <person name="Jaros S."/>
            <person name="Januszkiewicz K."/>
            <person name="Wedrychowicz H."/>
        </authorList>
    </citation>
    <scope>NUCLEOTIDE SEQUENCE [LARGE SCALE GENOMIC DNA]</scope>
    <source>
        <strain evidence="1 2">DSM 10068</strain>
    </source>
</reference>
<proteinExistence type="predicted"/>
<organism evidence="1 2">
    <name type="scientific">Sporobacter termitidis DSM 10068</name>
    <dbReference type="NCBI Taxonomy" id="1123282"/>
    <lineage>
        <taxon>Bacteria</taxon>
        <taxon>Bacillati</taxon>
        <taxon>Bacillota</taxon>
        <taxon>Clostridia</taxon>
        <taxon>Eubacteriales</taxon>
        <taxon>Oscillospiraceae</taxon>
        <taxon>Sporobacter</taxon>
    </lineage>
</organism>
<dbReference type="STRING" id="1123282.SAMN02745823_01835"/>
<keyword evidence="2" id="KW-1185">Reference proteome</keyword>
<dbReference type="AlphaFoldDB" id="A0A1M5XIN7"/>
<dbReference type="RefSeq" id="WP_073077977.1">
    <property type="nucleotide sequence ID" value="NZ_FQXV01000005.1"/>
</dbReference>
<dbReference type="Proteomes" id="UP000183995">
    <property type="component" value="Unassembled WGS sequence"/>
</dbReference>
<gene>
    <name evidence="1" type="ORF">SAMN02745823_01835</name>
</gene>
<evidence type="ECO:0000313" key="2">
    <source>
        <dbReference type="Proteomes" id="UP000183995"/>
    </source>
</evidence>